<dbReference type="GO" id="GO:0098998">
    <property type="term" value="C:extrinsic component of postsynaptic early endosome membrane"/>
    <property type="evidence" value="ECO:0007669"/>
    <property type="project" value="TreeGrafter"/>
</dbReference>
<name>A0A7J5ZGW7_DISMA</name>
<feature type="compositionally biased region" description="Basic and acidic residues" evidence="1">
    <location>
        <begin position="88"/>
        <end position="97"/>
    </location>
</feature>
<dbReference type="PANTHER" id="PTHR18978:SF1">
    <property type="entry name" value="GRIP1-ASSOCIATED PROTEIN 1"/>
    <property type="match status" value="1"/>
</dbReference>
<dbReference type="Proteomes" id="UP000518266">
    <property type="component" value="Unassembled WGS sequence"/>
</dbReference>
<keyword evidence="3" id="KW-1185">Reference proteome</keyword>
<dbReference type="GO" id="GO:0098837">
    <property type="term" value="C:postsynaptic recycling endosome"/>
    <property type="evidence" value="ECO:0007669"/>
    <property type="project" value="TreeGrafter"/>
</dbReference>
<dbReference type="EMBL" id="JAAKFY010000002">
    <property type="protein sequence ID" value="KAF3861035.1"/>
    <property type="molecule type" value="Genomic_DNA"/>
</dbReference>
<dbReference type="InterPro" id="IPR026204">
    <property type="entry name" value="GRIPAP1"/>
</dbReference>
<gene>
    <name evidence="2" type="ORF">F7725_001290</name>
</gene>
<evidence type="ECO:0000256" key="1">
    <source>
        <dbReference type="SAM" id="MobiDB-lite"/>
    </source>
</evidence>
<feature type="compositionally biased region" description="Basic and acidic residues" evidence="1">
    <location>
        <begin position="124"/>
        <end position="140"/>
    </location>
</feature>
<comment type="caution">
    <text evidence="2">The sequence shown here is derived from an EMBL/GenBank/DDBJ whole genome shotgun (WGS) entry which is preliminary data.</text>
</comment>
<dbReference type="OrthoDB" id="6269447at2759"/>
<feature type="region of interest" description="Disordered" evidence="1">
    <location>
        <begin position="71"/>
        <end position="146"/>
    </location>
</feature>
<protein>
    <submittedName>
        <fullName evidence="2">Uncharacterized protein</fullName>
    </submittedName>
</protein>
<evidence type="ECO:0000313" key="3">
    <source>
        <dbReference type="Proteomes" id="UP000518266"/>
    </source>
</evidence>
<dbReference type="PANTHER" id="PTHR18978">
    <property type="entry name" value="GRIP-1 ASSOCIATED PROTEIN 1"/>
    <property type="match status" value="1"/>
</dbReference>
<dbReference type="GO" id="GO:0098978">
    <property type="term" value="C:glutamatergic synapse"/>
    <property type="evidence" value="ECO:0007669"/>
    <property type="project" value="TreeGrafter"/>
</dbReference>
<organism evidence="2 3">
    <name type="scientific">Dissostichus mawsoni</name>
    <name type="common">Antarctic cod</name>
    <dbReference type="NCBI Taxonomy" id="36200"/>
    <lineage>
        <taxon>Eukaryota</taxon>
        <taxon>Metazoa</taxon>
        <taxon>Chordata</taxon>
        <taxon>Craniata</taxon>
        <taxon>Vertebrata</taxon>
        <taxon>Euteleostomi</taxon>
        <taxon>Actinopterygii</taxon>
        <taxon>Neopterygii</taxon>
        <taxon>Teleostei</taxon>
        <taxon>Neoteleostei</taxon>
        <taxon>Acanthomorphata</taxon>
        <taxon>Eupercaria</taxon>
        <taxon>Perciformes</taxon>
        <taxon>Notothenioidei</taxon>
        <taxon>Nototheniidae</taxon>
        <taxon>Dissostichus</taxon>
    </lineage>
</organism>
<dbReference type="GO" id="GO:0099158">
    <property type="term" value="P:regulation of recycling endosome localization within postsynapse"/>
    <property type="evidence" value="ECO:0007669"/>
    <property type="project" value="TreeGrafter"/>
</dbReference>
<dbReference type="GO" id="GO:0098887">
    <property type="term" value="P:neurotransmitter receptor transport, endosome to postsynaptic membrane"/>
    <property type="evidence" value="ECO:0007669"/>
    <property type="project" value="TreeGrafter"/>
</dbReference>
<dbReference type="AlphaFoldDB" id="A0A7J5ZGW7"/>
<evidence type="ECO:0000313" key="2">
    <source>
        <dbReference type="EMBL" id="KAF3861035.1"/>
    </source>
</evidence>
<accession>A0A7J5ZGW7</accession>
<sequence>MSAQLLELRTQNYQLSDDLRKNSAELNAVRQKNAVLERDFVKAQKALNKSKKAQEVEALLSENEMLQGKLHSQEDDFRLQNSTLMTELSKERFDMEQQRQPVAEGNQSAAMETAGANGVSDATGKGEEPTSEGANERLEQKMPQNC</sequence>
<dbReference type="GO" id="GO:0099152">
    <property type="term" value="P:regulation of neurotransmitter receptor transport, endosome to postsynaptic membrane"/>
    <property type="evidence" value="ECO:0007669"/>
    <property type="project" value="TreeGrafter"/>
</dbReference>
<reference evidence="2 3" key="1">
    <citation type="submission" date="2020-03" db="EMBL/GenBank/DDBJ databases">
        <title>Dissostichus mawsoni Genome sequencing and assembly.</title>
        <authorList>
            <person name="Park H."/>
        </authorList>
    </citation>
    <scope>NUCLEOTIDE SEQUENCE [LARGE SCALE GENOMIC DNA]</scope>
    <source>
        <strain evidence="2">DM0001</strain>
        <tissue evidence="2">Muscle</tissue>
    </source>
</reference>
<proteinExistence type="predicted"/>
<dbReference type="GO" id="GO:1905244">
    <property type="term" value="P:regulation of modification of synaptic structure"/>
    <property type="evidence" value="ECO:0007669"/>
    <property type="project" value="TreeGrafter"/>
</dbReference>